<dbReference type="HAMAP" id="MF_00100_B">
    <property type="entry name" value="IF_2_B"/>
    <property type="match status" value="1"/>
</dbReference>
<evidence type="ECO:0000259" key="10">
    <source>
        <dbReference type="PROSITE" id="PS51722"/>
    </source>
</evidence>
<evidence type="ECO:0000256" key="1">
    <source>
        <dbReference type="ARBA" id="ARBA00007733"/>
    </source>
</evidence>
<feature type="region of interest" description="Disordered" evidence="9">
    <location>
        <begin position="32"/>
        <end position="216"/>
    </location>
</feature>
<dbReference type="CDD" id="cd03692">
    <property type="entry name" value="mtIF2_IVc"/>
    <property type="match status" value="1"/>
</dbReference>
<feature type="region of interest" description="Disordered" evidence="9">
    <location>
        <begin position="251"/>
        <end position="275"/>
    </location>
</feature>
<gene>
    <name evidence="7" type="primary">infB</name>
    <name evidence="11" type="ORF">DB299_00215</name>
</gene>
<dbReference type="CDD" id="cd03702">
    <property type="entry name" value="IF2_mtIF2_II"/>
    <property type="match status" value="1"/>
</dbReference>
<dbReference type="InterPro" id="IPR027417">
    <property type="entry name" value="P-loop_NTPase"/>
</dbReference>
<reference evidence="12" key="1">
    <citation type="submission" date="2018-04" db="EMBL/GenBank/DDBJ databases">
        <title>Whole Genome Assembly of Borrelia bavariensis PBi.</title>
        <authorList>
            <person name="Margos G."/>
        </authorList>
    </citation>
    <scope>NUCLEOTIDE SEQUENCE [LARGE SCALE GENOMIC DNA]</scope>
    <source>
        <strain evidence="12">PBi</strain>
    </source>
</reference>
<feature type="compositionally biased region" description="Basic and acidic residues" evidence="9">
    <location>
        <begin position="46"/>
        <end position="62"/>
    </location>
</feature>
<evidence type="ECO:0000256" key="2">
    <source>
        <dbReference type="ARBA" id="ARBA00020675"/>
    </source>
</evidence>
<feature type="compositionally biased region" description="Polar residues" evidence="9">
    <location>
        <begin position="75"/>
        <end position="216"/>
    </location>
</feature>
<keyword evidence="3 7" id="KW-0396">Initiation factor</keyword>
<evidence type="ECO:0000313" key="12">
    <source>
        <dbReference type="Proteomes" id="UP000274630"/>
    </source>
</evidence>
<feature type="compositionally biased region" description="Polar residues" evidence="9">
    <location>
        <begin position="32"/>
        <end position="45"/>
    </location>
</feature>
<dbReference type="Pfam" id="PF11987">
    <property type="entry name" value="IF-2"/>
    <property type="match status" value="1"/>
</dbReference>
<dbReference type="SUPFAM" id="SSF50447">
    <property type="entry name" value="Translation proteins"/>
    <property type="match status" value="2"/>
</dbReference>
<dbReference type="SUPFAM" id="SSF52156">
    <property type="entry name" value="Initiation factor IF2/eIF5b, domain 3"/>
    <property type="match status" value="1"/>
</dbReference>
<feature type="binding site" evidence="7">
    <location>
        <begin position="490"/>
        <end position="493"/>
    </location>
    <ligand>
        <name>GTP</name>
        <dbReference type="ChEBI" id="CHEBI:37565"/>
    </ligand>
</feature>
<dbReference type="InterPro" id="IPR000795">
    <property type="entry name" value="T_Tr_GTP-bd_dom"/>
</dbReference>
<dbReference type="InterPro" id="IPR015760">
    <property type="entry name" value="TIF_IF2"/>
</dbReference>
<feature type="region of interest" description="G-domain" evidence="7">
    <location>
        <begin position="384"/>
        <end position="532"/>
    </location>
</feature>
<evidence type="ECO:0000256" key="5">
    <source>
        <dbReference type="ARBA" id="ARBA00022917"/>
    </source>
</evidence>
<dbReference type="EMBL" id="CP028872">
    <property type="protein sequence ID" value="AZA26371.1"/>
    <property type="molecule type" value="Genomic_DNA"/>
</dbReference>
<dbReference type="NCBIfam" id="TIGR00231">
    <property type="entry name" value="small_GTP"/>
    <property type="match status" value="1"/>
</dbReference>
<evidence type="ECO:0000256" key="4">
    <source>
        <dbReference type="ARBA" id="ARBA00022741"/>
    </source>
</evidence>
<dbReference type="Pfam" id="PF22042">
    <property type="entry name" value="EF-G_D2"/>
    <property type="match status" value="1"/>
</dbReference>
<evidence type="ECO:0000256" key="6">
    <source>
        <dbReference type="ARBA" id="ARBA00023134"/>
    </source>
</evidence>
<accession>A0ABN5RD66</accession>
<dbReference type="Gene3D" id="3.40.50.300">
    <property type="entry name" value="P-loop containing nucleotide triphosphate hydrolases"/>
    <property type="match status" value="1"/>
</dbReference>
<dbReference type="InterPro" id="IPR053905">
    <property type="entry name" value="EF-G-like_DII"/>
</dbReference>
<dbReference type="InterPro" id="IPR009000">
    <property type="entry name" value="Transl_B-barrel_sf"/>
</dbReference>
<dbReference type="PANTHER" id="PTHR43381:SF5">
    <property type="entry name" value="TR-TYPE G DOMAIN-CONTAINING PROTEIN"/>
    <property type="match status" value="1"/>
</dbReference>
<feature type="domain" description="Tr-type G" evidence="10">
    <location>
        <begin position="381"/>
        <end position="554"/>
    </location>
</feature>
<dbReference type="InterPro" id="IPR005225">
    <property type="entry name" value="Small_GTP-bd"/>
</dbReference>
<dbReference type="GeneID" id="45161601"/>
<sequence length="883" mass="98162">MSENIDDIKNEDSKKIKIIKLRKKVVKIVTHNDLNGKNNSNSSINLDKHNNKVEYSQNRDNRAGGYSQNRDNRTGGYSQNRDNRTGGYSQNRDNRTGGYSQNRDNRTGGYSQNRDNRTGGYSQNRDNRTGGYSQNRDNRTGGYSQNRDNRTGGYSQNRDNRTGGYSQNRDNRTGGYSQNRDNRTGGYSQNRDSFPSQYQVSTKKTYVGKNTSQNKYTTTPMSFRRVIKAKVPSIVSSASSVDSENIKELNRKLGEKKKQQQESQKSYKRKKAETESKTIEQKVFEQLQKKKRENLANPIPKSIDIMGSITVSDLARKMNLKSSDLIAKLMALGVMVTINEKIDSDTATILVEEYGSKVNVVSIYDETFIEEEVEDQSKRIEKPPVITIMGHVDHGKTKLLSVLQNIDINQTESGGITQHIGAYTIVYNGREITFLDTPGHEAFTMMRSRGAQVTDIVVLVVSAIDGVMPQTIEAINHAKEANVPIIVAINKIDLPDSNPDKVKHQLSEYDLVPEDWGGDTIFVLISALKNIGISELLDMILLQSDMMLLKANPSKRAIGKVLDAKIDLGRGIVCSVIIEDGTLYIGDSFVGGVCYGKVKALISDKGVSVKSVGPAKAISVLGFSSMPQAGDPFQVTKTEKEAKLISSKRQDLKKYESSKNVKKVTMLNLYDSIKEGALKELKIILKADVQGSVEALKNSLEKLTNDEVRVRVVHSSAGVITETDISFASASDAIVIGFHVRPTSKAQILADQEKVEIRKYNVIYDAISDVKSVLEGMLEPDVEQQFIGFAEVRAVINVPKVGVIAGCYVSRGIIKRDAITNVMRDGLQIHSGKISSLKRFKDDVKEVAEQYECGIMIDNYANIKEGDIIEAFEVKKIKKTFKT</sequence>
<evidence type="ECO:0000256" key="8">
    <source>
        <dbReference type="RuleBase" id="RU000644"/>
    </source>
</evidence>
<name>A0ABN5RD66_BORGP</name>
<feature type="compositionally biased region" description="Basic and acidic residues" evidence="9">
    <location>
        <begin position="251"/>
        <end position="260"/>
    </location>
</feature>
<keyword evidence="7" id="KW-0963">Cytoplasm</keyword>
<comment type="function">
    <text evidence="7 8">One of the essential components for the initiation of protein synthesis. Protects formylmethionyl-tRNA from spontaneous hydrolysis and promotes its binding to the 30S ribosomal subunits. Also involved in the hydrolysis of GTP during the formation of the 70S ribosomal complex.</text>
</comment>
<dbReference type="PANTHER" id="PTHR43381">
    <property type="entry name" value="TRANSLATION INITIATION FACTOR IF-2-RELATED"/>
    <property type="match status" value="1"/>
</dbReference>
<dbReference type="InterPro" id="IPR023115">
    <property type="entry name" value="TIF_IF2_dom3"/>
</dbReference>
<feature type="binding site" evidence="7">
    <location>
        <begin position="436"/>
        <end position="440"/>
    </location>
    <ligand>
        <name>GTP</name>
        <dbReference type="ChEBI" id="CHEBI:37565"/>
    </ligand>
</feature>
<dbReference type="InterPro" id="IPR036925">
    <property type="entry name" value="TIF_IF2_dom3_sf"/>
</dbReference>
<comment type="similarity">
    <text evidence="1 7 8">Belongs to the TRAFAC class translation factor GTPase superfamily. Classic translation factor GTPase family. IF-2 subfamily.</text>
</comment>
<dbReference type="Pfam" id="PF00009">
    <property type="entry name" value="GTP_EFTU"/>
    <property type="match status" value="1"/>
</dbReference>
<dbReference type="RefSeq" id="WP_011194094.1">
    <property type="nucleotide sequence ID" value="NC_006156.1"/>
</dbReference>
<dbReference type="Gene3D" id="2.40.30.10">
    <property type="entry name" value="Translation factors"/>
    <property type="match status" value="2"/>
</dbReference>
<dbReference type="GO" id="GO:0003743">
    <property type="term" value="F:translation initiation factor activity"/>
    <property type="evidence" value="ECO:0007669"/>
    <property type="project" value="UniProtKB-KW"/>
</dbReference>
<evidence type="ECO:0000313" key="11">
    <source>
        <dbReference type="EMBL" id="AZA26371.1"/>
    </source>
</evidence>
<evidence type="ECO:0000256" key="7">
    <source>
        <dbReference type="HAMAP-Rule" id="MF_00100"/>
    </source>
</evidence>
<organism evidence="11 12">
    <name type="scientific">Borrelia garinii subsp. bavariensis (strain ATCC BAA-2496 / DSM 23469 / PBi)</name>
    <name type="common">Borreliella bavariensis</name>
    <dbReference type="NCBI Taxonomy" id="290434"/>
    <lineage>
        <taxon>Bacteria</taxon>
        <taxon>Pseudomonadati</taxon>
        <taxon>Spirochaetota</taxon>
        <taxon>Spirochaetia</taxon>
        <taxon>Spirochaetales</taxon>
        <taxon>Borreliaceae</taxon>
        <taxon>Borreliella</taxon>
    </lineage>
</organism>
<keyword evidence="6 7" id="KW-0342">GTP-binding</keyword>
<dbReference type="Gene3D" id="3.40.50.10050">
    <property type="entry name" value="Translation initiation factor IF- 2, domain 3"/>
    <property type="match status" value="1"/>
</dbReference>
<evidence type="ECO:0000256" key="9">
    <source>
        <dbReference type="SAM" id="MobiDB-lite"/>
    </source>
</evidence>
<keyword evidence="4 7" id="KW-0547">Nucleotide-binding</keyword>
<feature type="binding site" evidence="7">
    <location>
        <begin position="390"/>
        <end position="397"/>
    </location>
    <ligand>
        <name>GTP</name>
        <dbReference type="ChEBI" id="CHEBI:37565"/>
    </ligand>
</feature>
<keyword evidence="12" id="KW-1185">Reference proteome</keyword>
<dbReference type="InterPro" id="IPR006847">
    <property type="entry name" value="IF2_N"/>
</dbReference>
<dbReference type="NCBIfam" id="TIGR00487">
    <property type="entry name" value="IF-2"/>
    <property type="match status" value="1"/>
</dbReference>
<comment type="subcellular location">
    <subcellularLocation>
        <location evidence="7">Cytoplasm</location>
    </subcellularLocation>
</comment>
<dbReference type="Pfam" id="PF04760">
    <property type="entry name" value="IF2_N"/>
    <property type="match status" value="1"/>
</dbReference>
<dbReference type="SUPFAM" id="SSF52540">
    <property type="entry name" value="P-loop containing nucleoside triphosphate hydrolases"/>
    <property type="match status" value="1"/>
</dbReference>
<dbReference type="InterPro" id="IPR000178">
    <property type="entry name" value="TF_IF2_bacterial-like"/>
</dbReference>
<dbReference type="Proteomes" id="UP000274630">
    <property type="component" value="Chromosome"/>
</dbReference>
<keyword evidence="5 7" id="KW-0648">Protein biosynthesis</keyword>
<dbReference type="CDD" id="cd01887">
    <property type="entry name" value="IF2_eIF5B"/>
    <property type="match status" value="1"/>
</dbReference>
<dbReference type="PROSITE" id="PS51722">
    <property type="entry name" value="G_TR_2"/>
    <property type="match status" value="1"/>
</dbReference>
<proteinExistence type="inferred from homology"/>
<evidence type="ECO:0000256" key="3">
    <source>
        <dbReference type="ARBA" id="ARBA00022540"/>
    </source>
</evidence>
<protein>
    <recommendedName>
        <fullName evidence="2 7">Translation initiation factor IF-2</fullName>
    </recommendedName>
</protein>
<dbReference type="InterPro" id="IPR044145">
    <property type="entry name" value="IF2_II"/>
</dbReference>